<name>A0A177MD26_METMH</name>
<organism evidence="5 6">
    <name type="scientific">Methylomonas methanica</name>
    <dbReference type="NCBI Taxonomy" id="421"/>
    <lineage>
        <taxon>Bacteria</taxon>
        <taxon>Pseudomonadati</taxon>
        <taxon>Pseudomonadota</taxon>
        <taxon>Gammaproteobacteria</taxon>
        <taxon>Methylococcales</taxon>
        <taxon>Methylococcaceae</taxon>
        <taxon>Methylomonas</taxon>
    </lineage>
</organism>
<dbReference type="InterPro" id="IPR044946">
    <property type="entry name" value="Restrct_endonuc_typeI_TRD_sf"/>
</dbReference>
<evidence type="ECO:0000256" key="1">
    <source>
        <dbReference type="ARBA" id="ARBA00010923"/>
    </source>
</evidence>
<evidence type="ECO:0000313" key="5">
    <source>
        <dbReference type="EMBL" id="OAI03582.1"/>
    </source>
</evidence>
<reference evidence="5 6" key="1">
    <citation type="submission" date="2016-03" db="EMBL/GenBank/DDBJ databases">
        <authorList>
            <person name="Ploux O."/>
        </authorList>
    </citation>
    <scope>NUCLEOTIDE SEQUENCE [LARGE SCALE GENOMIC DNA]</scope>
    <source>
        <strain evidence="5 6">R-45371</strain>
    </source>
</reference>
<dbReference type="Gene3D" id="3.90.220.20">
    <property type="entry name" value="DNA methylase specificity domains"/>
    <property type="match status" value="2"/>
</dbReference>
<dbReference type="CDD" id="cd17522">
    <property type="entry name" value="RMtype1_S_MjaORF1531P-TRD1-CR1_like"/>
    <property type="match status" value="1"/>
</dbReference>
<dbReference type="REBASE" id="164807">
    <property type="entry name" value="S.Mme45371ORF300P"/>
</dbReference>
<dbReference type="EMBL" id="LUUH01000055">
    <property type="protein sequence ID" value="OAI03582.1"/>
    <property type="molecule type" value="Genomic_DNA"/>
</dbReference>
<keyword evidence="3" id="KW-0238">DNA-binding</keyword>
<dbReference type="InterPro" id="IPR052021">
    <property type="entry name" value="Type-I_RS_S_subunit"/>
</dbReference>
<dbReference type="PANTHER" id="PTHR30408:SF12">
    <property type="entry name" value="TYPE I RESTRICTION ENZYME MJAVIII SPECIFICITY SUBUNIT"/>
    <property type="match status" value="1"/>
</dbReference>
<dbReference type="AlphaFoldDB" id="A0A177MD26"/>
<evidence type="ECO:0000313" key="6">
    <source>
        <dbReference type="Proteomes" id="UP000077763"/>
    </source>
</evidence>
<dbReference type="PANTHER" id="PTHR30408">
    <property type="entry name" value="TYPE-1 RESTRICTION ENZYME ECOKI SPECIFICITY PROTEIN"/>
    <property type="match status" value="1"/>
</dbReference>
<dbReference type="CDD" id="cd17517">
    <property type="entry name" value="RMtype1_S_EcoKI_StySPI-TRD2-CR2_like"/>
    <property type="match status" value="1"/>
</dbReference>
<dbReference type="Pfam" id="PF01420">
    <property type="entry name" value="Methylase_S"/>
    <property type="match status" value="1"/>
</dbReference>
<protein>
    <recommendedName>
        <fullName evidence="4">Type I restriction modification DNA specificity domain-containing protein</fullName>
    </recommendedName>
</protein>
<dbReference type="InterPro" id="IPR000055">
    <property type="entry name" value="Restrct_endonuc_typeI_TRD"/>
</dbReference>
<evidence type="ECO:0000256" key="2">
    <source>
        <dbReference type="ARBA" id="ARBA00022747"/>
    </source>
</evidence>
<dbReference type="SUPFAM" id="SSF116734">
    <property type="entry name" value="DNA methylase specificity domain"/>
    <property type="match status" value="2"/>
</dbReference>
<dbReference type="GO" id="GO:0003677">
    <property type="term" value="F:DNA binding"/>
    <property type="evidence" value="ECO:0007669"/>
    <property type="project" value="UniProtKB-KW"/>
</dbReference>
<sequence length="395" mass="43688">MSNLALLSSLVSLMRNGSTAEQNQDGRGLPVSRIETIADGTINIKKVRYVELSNSEIKHWQLLPGDILLSHINSVEHIGKSAIYSGLPEKLIHGMNLLLLRPDTSRVIPEYLHFGLRSSQVRSYIRARCKRAVNQASINQKELGAIEIPIPPITQQIAVVDILSRAEGIVKLRREAQKKAAEIIPALFIDMFGDPATNPKGWPVIPLGELLSEPPILGTMIKPSADSGRWLDLRVANIQGGQLTLVDKKWLDLPEDQIARFALCDGDIVLARAIGSLDHLGKAVVVHPGNEEWTFDSHLMRIRLDQSRLLPEVLKGFLESSGGREAFLKHTRRSAVQFNINGKEIRKISIPLPPISRQSLYLERVQAIASVLAQQSTATEKSQATFDALLAGFFQ</sequence>
<keyword evidence="2" id="KW-0680">Restriction system</keyword>
<feature type="domain" description="Type I restriction modification DNA specificity" evidence="4">
    <location>
        <begin position="28"/>
        <end position="174"/>
    </location>
</feature>
<evidence type="ECO:0000256" key="3">
    <source>
        <dbReference type="ARBA" id="ARBA00023125"/>
    </source>
</evidence>
<comment type="caution">
    <text evidence="5">The sequence shown here is derived from an EMBL/GenBank/DDBJ whole genome shotgun (WGS) entry which is preliminary data.</text>
</comment>
<proteinExistence type="inferred from homology"/>
<dbReference type="GO" id="GO:0009307">
    <property type="term" value="P:DNA restriction-modification system"/>
    <property type="evidence" value="ECO:0007669"/>
    <property type="project" value="UniProtKB-KW"/>
</dbReference>
<gene>
    <name evidence="5" type="ORF">A1353_00305</name>
</gene>
<dbReference type="RefSeq" id="WP_064036886.1">
    <property type="nucleotide sequence ID" value="NZ_LUUH01000055.1"/>
</dbReference>
<dbReference type="Proteomes" id="UP000077763">
    <property type="component" value="Unassembled WGS sequence"/>
</dbReference>
<evidence type="ECO:0000259" key="4">
    <source>
        <dbReference type="Pfam" id="PF01420"/>
    </source>
</evidence>
<accession>A0A177MD26</accession>
<comment type="similarity">
    <text evidence="1">Belongs to the type-I restriction system S methylase family.</text>
</comment>